<feature type="domain" description="DUF1995" evidence="2">
    <location>
        <begin position="41"/>
        <end position="296"/>
    </location>
</feature>
<dbReference type="InterPro" id="IPR018962">
    <property type="entry name" value="DUF1995"/>
</dbReference>
<name>A0A383VR07_TETOB</name>
<evidence type="ECO:0000259" key="2">
    <source>
        <dbReference type="Pfam" id="PF09353"/>
    </source>
</evidence>
<dbReference type="STRING" id="3088.A0A383VR07"/>
<dbReference type="OrthoDB" id="2082at2759"/>
<dbReference type="PANTHER" id="PTHR34051">
    <property type="entry name" value="PROTEIN LOW PSII ACCUMULATION 3, CHLOROPLASTIC"/>
    <property type="match status" value="1"/>
</dbReference>
<organism evidence="3 4">
    <name type="scientific">Tetradesmus obliquus</name>
    <name type="common">Green alga</name>
    <name type="synonym">Acutodesmus obliquus</name>
    <dbReference type="NCBI Taxonomy" id="3088"/>
    <lineage>
        <taxon>Eukaryota</taxon>
        <taxon>Viridiplantae</taxon>
        <taxon>Chlorophyta</taxon>
        <taxon>core chlorophytes</taxon>
        <taxon>Chlorophyceae</taxon>
        <taxon>CS clade</taxon>
        <taxon>Sphaeropleales</taxon>
        <taxon>Scenedesmaceae</taxon>
        <taxon>Tetradesmus</taxon>
    </lineage>
</organism>
<dbReference type="AlphaFoldDB" id="A0A383VR07"/>
<evidence type="ECO:0000313" key="3">
    <source>
        <dbReference type="EMBL" id="SZX67330.1"/>
    </source>
</evidence>
<protein>
    <recommendedName>
        <fullName evidence="2">DUF1995 domain-containing protein</fullName>
    </recommendedName>
</protein>
<accession>A0A383VR07</accession>
<reference evidence="3 4" key="1">
    <citation type="submission" date="2016-10" db="EMBL/GenBank/DDBJ databases">
        <authorList>
            <person name="Cai Z."/>
        </authorList>
    </citation>
    <scope>NUCLEOTIDE SEQUENCE [LARGE SCALE GENOMIC DNA]</scope>
</reference>
<dbReference type="Proteomes" id="UP000256970">
    <property type="component" value="Unassembled WGS sequence"/>
</dbReference>
<dbReference type="EMBL" id="FNXT01000786">
    <property type="protein sequence ID" value="SZX67330.1"/>
    <property type="molecule type" value="Genomic_DNA"/>
</dbReference>
<sequence>MPAWVRSRPCSRGTQQQRTVRCQAAEPAPAAKAVGRDRYRPSSYSELVADASKSVMAAINDGVDLMEVEFPAVPTNIDAYKGSSDLFIDSNIQYALLAAKQIAATGKKVHLVAPDFGEYARSYKMFKPSLDLMQGVSMGHLKEAKAADFVSGIQSLFAGSAPESAAAGAAADVYIVTNITGVELPALEEYTQQVSKGKPVVTWNLELDTLRGDLGLLGYPPKDLQYRFLSRVRPVFFLRARDYSKSVPVAPFIINYSGALFREYPGPWQVLLKQDSGEYACIAEGPLRYNLGEVKEELMAAMGLNTEEAGSTMAFLRRGYKTSTWFEDDSEQEQHRDWRL</sequence>
<keyword evidence="4" id="KW-1185">Reference proteome</keyword>
<evidence type="ECO:0000313" key="4">
    <source>
        <dbReference type="Proteomes" id="UP000256970"/>
    </source>
</evidence>
<gene>
    <name evidence="3" type="ORF">BQ4739_LOCUS7734</name>
</gene>
<dbReference type="PANTHER" id="PTHR34051:SF2">
    <property type="entry name" value="PROTEIN LPA3"/>
    <property type="match status" value="1"/>
</dbReference>
<dbReference type="Pfam" id="PF09353">
    <property type="entry name" value="DUF1995"/>
    <property type="match status" value="1"/>
</dbReference>
<evidence type="ECO:0000256" key="1">
    <source>
        <dbReference type="SAM" id="MobiDB-lite"/>
    </source>
</evidence>
<proteinExistence type="predicted"/>
<feature type="region of interest" description="Disordered" evidence="1">
    <location>
        <begin position="1"/>
        <end position="25"/>
    </location>
</feature>
<dbReference type="InterPro" id="IPR044687">
    <property type="entry name" value="LPA3"/>
</dbReference>